<sequence length="52" mass="6233">MNLDERNCEVKFSDARRESQVIIGLLPRFPMQQREIWTARLSFIIRSEAPQR</sequence>
<dbReference type="EMBL" id="LMXI01000194">
    <property type="protein sequence ID" value="KRT59180.1"/>
    <property type="molecule type" value="Genomic_DNA"/>
</dbReference>
<evidence type="ECO:0000313" key="3">
    <source>
        <dbReference type="Proteomes" id="UP000051276"/>
    </source>
</evidence>
<evidence type="ECO:0000313" key="4">
    <source>
        <dbReference type="Proteomes" id="UP000051634"/>
    </source>
</evidence>
<evidence type="ECO:0000313" key="1">
    <source>
        <dbReference type="EMBL" id="KRT54481.1"/>
    </source>
</evidence>
<name>A0A0T5Z8J3_9GAMM</name>
<keyword evidence="4" id="KW-1185">Reference proteome</keyword>
<dbReference type="STRING" id="54398.Ga0074115_1077"/>
<organism evidence="2 3">
    <name type="scientific">endosymbiont of Ridgeia piscesae</name>
    <dbReference type="NCBI Taxonomy" id="54398"/>
    <lineage>
        <taxon>Bacteria</taxon>
        <taxon>Pseudomonadati</taxon>
        <taxon>Pseudomonadota</taxon>
        <taxon>Gammaproteobacteria</taxon>
        <taxon>sulfur-oxidizing symbionts</taxon>
    </lineage>
</organism>
<dbReference type="Proteomes" id="UP000051276">
    <property type="component" value="Unassembled WGS sequence"/>
</dbReference>
<proteinExistence type="predicted"/>
<dbReference type="EMBL" id="LDXT01000090">
    <property type="protein sequence ID" value="KRT54481.1"/>
    <property type="molecule type" value="Genomic_DNA"/>
</dbReference>
<protein>
    <submittedName>
        <fullName evidence="2">Uncharacterized protein</fullName>
    </submittedName>
</protein>
<comment type="caution">
    <text evidence="2">The sequence shown here is derived from an EMBL/GenBank/DDBJ whole genome shotgun (WGS) entry which is preliminary data.</text>
</comment>
<reference evidence="3 4" key="1">
    <citation type="submission" date="2015-11" db="EMBL/GenBank/DDBJ databases">
        <title>The genome of Candidatus Endoriftia persephone in Ridgeia piscesae and population structure of the North Eastern Pacific vestimentiferan symbionts.</title>
        <authorList>
            <person name="Perez M."/>
            <person name="Juniper K.S."/>
        </authorList>
    </citation>
    <scope>NUCLEOTIDE SEQUENCE [LARGE SCALE GENOMIC DNA]</scope>
    <source>
        <strain evidence="2">Ind10</strain>
        <strain evidence="1">Ind11</strain>
    </source>
</reference>
<dbReference type="Proteomes" id="UP000051634">
    <property type="component" value="Unassembled WGS sequence"/>
</dbReference>
<evidence type="ECO:0000313" key="2">
    <source>
        <dbReference type="EMBL" id="KRT59180.1"/>
    </source>
</evidence>
<accession>A0A0T5Z8J3</accession>
<gene>
    <name evidence="1" type="ORF">Ga0074115_1077</name>
    <name evidence="2" type="ORF">Ga0076813_15003</name>
</gene>
<dbReference type="AlphaFoldDB" id="A0A0T5Z8J3"/>